<comment type="caution">
    <text evidence="2">The sequence shown here is derived from an EMBL/GenBank/DDBJ whole genome shotgun (WGS) entry which is preliminary data.</text>
</comment>
<feature type="signal peptide" evidence="1">
    <location>
        <begin position="1"/>
        <end position="35"/>
    </location>
</feature>
<keyword evidence="3" id="KW-1185">Reference proteome</keyword>
<feature type="chain" id="PRO_5016301719" description="Lipoprotein" evidence="1">
    <location>
        <begin position="36"/>
        <end position="73"/>
    </location>
</feature>
<gene>
    <name evidence="2" type="ORF">DJ017_07810</name>
</gene>
<evidence type="ECO:0008006" key="4">
    <source>
        <dbReference type="Google" id="ProtNLM"/>
    </source>
</evidence>
<accession>A0A328AK54</accession>
<dbReference type="Proteomes" id="UP000249254">
    <property type="component" value="Unassembled WGS sequence"/>
</dbReference>
<dbReference type="PROSITE" id="PS51257">
    <property type="entry name" value="PROKAR_LIPOPROTEIN"/>
    <property type="match status" value="1"/>
</dbReference>
<proteinExistence type="predicted"/>
<evidence type="ECO:0000313" key="2">
    <source>
        <dbReference type="EMBL" id="RAK54436.1"/>
    </source>
</evidence>
<name>A0A328AK54_9CAUL</name>
<sequence>MVAREFGETAMRLQSIALRAAVLAACALGLSGCLAASVAGAAVGVTAKAAATTVHVGHVAVDAVTPLGDKNDD</sequence>
<dbReference type="EMBL" id="QFYQ01000001">
    <property type="protein sequence ID" value="RAK54436.1"/>
    <property type="molecule type" value="Genomic_DNA"/>
</dbReference>
<organism evidence="2 3">
    <name type="scientific">Phenylobacterium soli</name>
    <dbReference type="NCBI Taxonomy" id="2170551"/>
    <lineage>
        <taxon>Bacteria</taxon>
        <taxon>Pseudomonadati</taxon>
        <taxon>Pseudomonadota</taxon>
        <taxon>Alphaproteobacteria</taxon>
        <taxon>Caulobacterales</taxon>
        <taxon>Caulobacteraceae</taxon>
        <taxon>Phenylobacterium</taxon>
    </lineage>
</organism>
<dbReference type="AlphaFoldDB" id="A0A328AK54"/>
<protein>
    <recommendedName>
        <fullName evidence="4">Lipoprotein</fullName>
    </recommendedName>
</protein>
<reference evidence="3" key="1">
    <citation type="submission" date="2018-05" db="EMBL/GenBank/DDBJ databases">
        <authorList>
            <person name="Li X."/>
        </authorList>
    </citation>
    <scope>NUCLEOTIDE SEQUENCE [LARGE SCALE GENOMIC DNA]</scope>
    <source>
        <strain evidence="3">LX32</strain>
    </source>
</reference>
<evidence type="ECO:0000313" key="3">
    <source>
        <dbReference type="Proteomes" id="UP000249254"/>
    </source>
</evidence>
<evidence type="ECO:0000256" key="1">
    <source>
        <dbReference type="SAM" id="SignalP"/>
    </source>
</evidence>
<keyword evidence="1" id="KW-0732">Signal</keyword>